<evidence type="ECO:0000256" key="1">
    <source>
        <dbReference type="SAM" id="Phobius"/>
    </source>
</evidence>
<proteinExistence type="predicted"/>
<dbReference type="OrthoDB" id="9792992at2"/>
<dbReference type="PANTHER" id="PTHR34220:SF7">
    <property type="entry name" value="SENSOR HISTIDINE KINASE YPDA"/>
    <property type="match status" value="1"/>
</dbReference>
<name>A0A4R5DEX3_9BACT</name>
<gene>
    <name evidence="3" type="ORF">E0F88_28850</name>
</gene>
<dbReference type="InterPro" id="IPR010559">
    <property type="entry name" value="Sig_transdc_His_kin_internal"/>
</dbReference>
<reference evidence="3 4" key="1">
    <citation type="submission" date="2019-03" db="EMBL/GenBank/DDBJ databases">
        <title>Dyadobacter AR-3-6 sp. nov., isolated from arctic soil.</title>
        <authorList>
            <person name="Chaudhary D.K."/>
        </authorList>
    </citation>
    <scope>NUCLEOTIDE SEQUENCE [LARGE SCALE GENOMIC DNA]</scope>
    <source>
        <strain evidence="3 4">AR-3-6</strain>
    </source>
</reference>
<evidence type="ECO:0000259" key="2">
    <source>
        <dbReference type="PROSITE" id="PS50109"/>
    </source>
</evidence>
<dbReference type="SUPFAM" id="SSF55874">
    <property type="entry name" value="ATPase domain of HSP90 chaperone/DNA topoisomerase II/histidine kinase"/>
    <property type="match status" value="1"/>
</dbReference>
<protein>
    <recommendedName>
        <fullName evidence="2">Histidine kinase domain-containing protein</fullName>
    </recommendedName>
</protein>
<feature type="domain" description="Histidine kinase" evidence="2">
    <location>
        <begin position="505"/>
        <end position="597"/>
    </location>
</feature>
<dbReference type="Gene3D" id="3.30.565.10">
    <property type="entry name" value="Histidine kinase-like ATPase, C-terminal domain"/>
    <property type="match status" value="1"/>
</dbReference>
<dbReference type="Proteomes" id="UP000294850">
    <property type="component" value="Unassembled WGS sequence"/>
</dbReference>
<accession>A0A4R5DEX3</accession>
<feature type="transmembrane region" description="Helical" evidence="1">
    <location>
        <begin position="52"/>
        <end position="72"/>
    </location>
</feature>
<dbReference type="InterPro" id="IPR050640">
    <property type="entry name" value="Bact_2-comp_sensor_kinase"/>
</dbReference>
<sequence length="597" mass="68899">MILYPFSGRVFCFMQFTHSPLQLTHLYNLSVAVPLIFVRNFKKTVMYNAKKIFLFIVLINLSGLLKAQDMILDTKTNRFLINQKSDKPRLDVIVQSFTDYEKNVISKEAVMDTTTKPTFDKVSETEYNVTASRMGEKLTFVVRDFEKLEKGYNISFSYKESVGPSSKSMSQIAHYSLLGEKCAVTQNIPFGNKKVKIKISDSTQRTIYTLNVTFTYPKPQLMYVDITNGYGNKSWEDTAQIRKIVSRVNQVPTVYSHNNAVPDRIVTNYGNLFFRFKKAYYDSEVNEAALFCKIDNKFWTKTQLEMYPVFDVESLGEKAWWYILPSGEHEVTAGYIPGGNLETYKFVMNKTWDKVAIHYLTYAAHLFMMLFYMYPWILLIITGLILFANRGKRLKKAREATRRTKLELQAIQAQLNPHFMFNAMGSIQGLINKNEIEKANIYLTDFSKLLRNSLNNSDKEMIPLSEELRTLDSYVRLEKLRFNFRYKFFIDEDIETSHVEIPSLLIQPLIENAIKHGISGLGEIGLLDVSFIKNENDLVVEVRDNGKGFDVSQESSGQGIRLTRERIKLLNKSKNKIEMKIESGNGTVARLILKHAF</sequence>
<dbReference type="GO" id="GO:0016020">
    <property type="term" value="C:membrane"/>
    <property type="evidence" value="ECO:0007669"/>
    <property type="project" value="InterPro"/>
</dbReference>
<organism evidence="3 4">
    <name type="scientific">Dyadobacter psychrotolerans</name>
    <dbReference type="NCBI Taxonomy" id="2541721"/>
    <lineage>
        <taxon>Bacteria</taxon>
        <taxon>Pseudomonadati</taxon>
        <taxon>Bacteroidota</taxon>
        <taxon>Cytophagia</taxon>
        <taxon>Cytophagales</taxon>
        <taxon>Spirosomataceae</taxon>
        <taxon>Dyadobacter</taxon>
    </lineage>
</organism>
<dbReference type="PANTHER" id="PTHR34220">
    <property type="entry name" value="SENSOR HISTIDINE KINASE YPDA"/>
    <property type="match status" value="1"/>
</dbReference>
<evidence type="ECO:0000313" key="4">
    <source>
        <dbReference type="Proteomes" id="UP000294850"/>
    </source>
</evidence>
<dbReference type="InterPro" id="IPR036890">
    <property type="entry name" value="HATPase_C_sf"/>
</dbReference>
<dbReference type="PROSITE" id="PS50109">
    <property type="entry name" value="HIS_KIN"/>
    <property type="match status" value="1"/>
</dbReference>
<dbReference type="AlphaFoldDB" id="A0A4R5DEX3"/>
<feature type="transmembrane region" description="Helical" evidence="1">
    <location>
        <begin position="20"/>
        <end position="40"/>
    </location>
</feature>
<dbReference type="Pfam" id="PF06580">
    <property type="entry name" value="His_kinase"/>
    <property type="match status" value="1"/>
</dbReference>
<comment type="caution">
    <text evidence="3">The sequence shown here is derived from an EMBL/GenBank/DDBJ whole genome shotgun (WGS) entry which is preliminary data.</text>
</comment>
<dbReference type="InterPro" id="IPR005467">
    <property type="entry name" value="His_kinase_dom"/>
</dbReference>
<keyword evidence="1" id="KW-1133">Transmembrane helix</keyword>
<dbReference type="GO" id="GO:0000155">
    <property type="term" value="F:phosphorelay sensor kinase activity"/>
    <property type="evidence" value="ECO:0007669"/>
    <property type="project" value="InterPro"/>
</dbReference>
<keyword evidence="1" id="KW-0472">Membrane</keyword>
<evidence type="ECO:0000313" key="3">
    <source>
        <dbReference type="EMBL" id="TDE10304.1"/>
    </source>
</evidence>
<feature type="transmembrane region" description="Helical" evidence="1">
    <location>
        <begin position="366"/>
        <end position="388"/>
    </location>
</feature>
<dbReference type="EMBL" id="SMFL01000016">
    <property type="protein sequence ID" value="TDE10304.1"/>
    <property type="molecule type" value="Genomic_DNA"/>
</dbReference>
<keyword evidence="4" id="KW-1185">Reference proteome</keyword>
<keyword evidence="1" id="KW-0812">Transmembrane</keyword>